<feature type="region of interest" description="Disordered" evidence="1">
    <location>
        <begin position="171"/>
        <end position="215"/>
    </location>
</feature>
<protein>
    <submittedName>
        <fullName evidence="2">Uncharacterized protein</fullName>
    </submittedName>
</protein>
<gene>
    <name evidence="2" type="ORF">RRG08_059602</name>
</gene>
<feature type="region of interest" description="Disordered" evidence="1">
    <location>
        <begin position="24"/>
        <end position="74"/>
    </location>
</feature>
<reference evidence="2" key="1">
    <citation type="journal article" date="2023" name="G3 (Bethesda)">
        <title>A reference genome for the long-term kleptoplast-retaining sea slug Elysia crispata morphotype clarki.</title>
        <authorList>
            <person name="Eastman K.E."/>
            <person name="Pendleton A.L."/>
            <person name="Shaikh M.A."/>
            <person name="Suttiyut T."/>
            <person name="Ogas R."/>
            <person name="Tomko P."/>
            <person name="Gavelis G."/>
            <person name="Widhalm J.R."/>
            <person name="Wisecaver J.H."/>
        </authorList>
    </citation>
    <scope>NUCLEOTIDE SEQUENCE</scope>
    <source>
        <strain evidence="2">ECLA1</strain>
    </source>
</reference>
<comment type="caution">
    <text evidence="2">The sequence shown here is derived from an EMBL/GenBank/DDBJ whole genome shotgun (WGS) entry which is preliminary data.</text>
</comment>
<feature type="region of interest" description="Disordered" evidence="1">
    <location>
        <begin position="87"/>
        <end position="110"/>
    </location>
</feature>
<evidence type="ECO:0000256" key="1">
    <source>
        <dbReference type="SAM" id="MobiDB-lite"/>
    </source>
</evidence>
<feature type="compositionally biased region" description="Acidic residues" evidence="1">
    <location>
        <begin position="63"/>
        <end position="73"/>
    </location>
</feature>
<dbReference type="Proteomes" id="UP001283361">
    <property type="component" value="Unassembled WGS sequence"/>
</dbReference>
<feature type="compositionally biased region" description="Acidic residues" evidence="1">
    <location>
        <begin position="30"/>
        <end position="41"/>
    </location>
</feature>
<dbReference type="EMBL" id="JAWDGP010006378">
    <property type="protein sequence ID" value="KAK3742071.1"/>
    <property type="molecule type" value="Genomic_DNA"/>
</dbReference>
<dbReference type="AlphaFoldDB" id="A0AAE0YDH8"/>
<name>A0AAE0YDH8_9GAST</name>
<sequence length="215" mass="24243">MTEVGMARNCNALSMADEELFQQHLNEFFGEPDEEDEEELGDPSTIYAALAPDQSSRGTQPVSDEDGSDDDDFVPVVVRGNYISQLTEQLDEEPEESSQPSDDFDELEPLPPVPHCGCKYHDGQPCYTFFLDKTLKDFRLNQFPPLVQPEGLSPQREWYLYNEIRQFASPEKQDLVAPLPPVPKPSRGTSQFKEEDEEPQAPAPKTNALLHTNLV</sequence>
<evidence type="ECO:0000313" key="3">
    <source>
        <dbReference type="Proteomes" id="UP001283361"/>
    </source>
</evidence>
<proteinExistence type="predicted"/>
<accession>A0AAE0YDH8</accession>
<feature type="compositionally biased region" description="Acidic residues" evidence="1">
    <location>
        <begin position="89"/>
        <end position="108"/>
    </location>
</feature>
<evidence type="ECO:0000313" key="2">
    <source>
        <dbReference type="EMBL" id="KAK3742071.1"/>
    </source>
</evidence>
<organism evidence="2 3">
    <name type="scientific">Elysia crispata</name>
    <name type="common">lettuce slug</name>
    <dbReference type="NCBI Taxonomy" id="231223"/>
    <lineage>
        <taxon>Eukaryota</taxon>
        <taxon>Metazoa</taxon>
        <taxon>Spiralia</taxon>
        <taxon>Lophotrochozoa</taxon>
        <taxon>Mollusca</taxon>
        <taxon>Gastropoda</taxon>
        <taxon>Heterobranchia</taxon>
        <taxon>Euthyneura</taxon>
        <taxon>Panpulmonata</taxon>
        <taxon>Sacoglossa</taxon>
        <taxon>Placobranchoidea</taxon>
        <taxon>Plakobranchidae</taxon>
        <taxon>Elysia</taxon>
    </lineage>
</organism>
<keyword evidence="3" id="KW-1185">Reference proteome</keyword>